<evidence type="ECO:0000256" key="2">
    <source>
        <dbReference type="ARBA" id="ARBA00023239"/>
    </source>
</evidence>
<dbReference type="EMBL" id="DABCJL010000006">
    <property type="protein sequence ID" value="HAH7769530.1"/>
    <property type="molecule type" value="Genomic_DNA"/>
</dbReference>
<dbReference type="EMBL" id="DABBJX010000024">
    <property type="protein sequence ID" value="HAH4526028.1"/>
    <property type="molecule type" value="Genomic_DNA"/>
</dbReference>
<dbReference type="EMBL" id="ABONVU020000003">
    <property type="protein sequence ID" value="EMJ5252971.1"/>
    <property type="molecule type" value="Genomic_DNA"/>
</dbReference>
<keyword evidence="2 3" id="KW-0456">Lyase</keyword>
<protein>
    <submittedName>
        <fullName evidence="8">Dihydrodipicolinate synthase family protein</fullName>
    </submittedName>
</protein>
<dbReference type="Pfam" id="PF00701">
    <property type="entry name" value="DHDPS"/>
    <property type="match status" value="1"/>
</dbReference>
<reference evidence="8" key="4">
    <citation type="submission" date="2020-01" db="EMBL/GenBank/DDBJ databases">
        <authorList>
            <consortium name="NCBI Pathogen Detection Project"/>
        </authorList>
    </citation>
    <scope>NUCLEOTIDE SEQUENCE</scope>
    <source>
        <strain evidence="8">C0382</strain>
        <strain evidence="7">EC00763</strain>
    </source>
</reference>
<reference evidence="10" key="5">
    <citation type="journal article" date="2023" name="Microorganisms">
        <title>Comparative Genomic Analysis of ST131 Subclade C2 of ESBL-Producing E. coli Isolates from Patients with Recurrent and Sporadic Urinary Tract Infections.</title>
        <authorList>
            <person name="Jaen-Luchoro D."/>
            <person name="Kahnamouei A."/>
            <person name="Yazdanshenas S."/>
            <person name="Lindblom A."/>
            <person name="Samuelsson E."/>
            <person name="Ahren C."/>
            <person name="Karami N."/>
        </authorList>
    </citation>
    <scope>NUCLEOTIDE SEQUENCE</scope>
    <source>
        <strain evidence="10">S7</strain>
    </source>
</reference>
<dbReference type="Proteomes" id="UP000382540">
    <property type="component" value="Unassembled WGS sequence"/>
</dbReference>
<dbReference type="InterPro" id="IPR013785">
    <property type="entry name" value="Aldolase_TIM"/>
</dbReference>
<dbReference type="SMART" id="SM01130">
    <property type="entry name" value="DHDPS"/>
    <property type="match status" value="1"/>
</dbReference>
<feature type="active site" description="Schiff-base intermediate with substrate" evidence="4">
    <location>
        <position position="168"/>
    </location>
</feature>
<reference evidence="8" key="1">
    <citation type="journal article" date="2018" name="Genome Biol.">
        <title>SKESA: strategic k-mer extension for scrupulous assemblies.</title>
        <authorList>
            <person name="Souvorov A."/>
            <person name="Agarwala R."/>
            <person name="Lipman D.J."/>
        </authorList>
    </citation>
    <scope>NUCLEOTIDE SEQUENCE [LARGE SCALE GENOMIC DNA]</scope>
    <source>
        <strain evidence="8">C0382</strain>
        <strain evidence="7">EC00763</strain>
    </source>
</reference>
<feature type="active site" description="Proton donor/acceptor" evidence="4">
    <location>
        <position position="140"/>
    </location>
</feature>
<proteinExistence type="inferred from homology"/>
<sequence length="307" mass="34685">MKTIEGIIPVMLTPFTADNKIDYLGLKRLIDWYIENGADALFAVCQSSEMQYLTLEERVELASFVVEYSQQRVPVIASGHISDDLEQQIQELNAMAATGIDALVLVTNHLDPHNEGTTVFLRTLDALLMSLPESMALGLYECPAPYRRLLTDEELLYCAQSGRFQILKDVSCDLPTVTRRVQLTQHTPMTIVNANAAIAWEAMLAGSKGFCGVFANFHPDLYHWLWLEGKQHPEEAKQLAWFLSLSAVSENIGYPKNAKIFHQQRGTFDCVHCRVTADDVLKKYWGLEVVLKQIADAADFQRQQLKY</sequence>
<dbReference type="Proteomes" id="UP001285616">
    <property type="component" value="Unassembled WGS sequence"/>
</dbReference>
<dbReference type="Gene3D" id="3.20.20.70">
    <property type="entry name" value="Aldolase class I"/>
    <property type="match status" value="1"/>
</dbReference>
<dbReference type="EMBL" id="AAAGZE010000026">
    <property type="protein sequence ID" value="EAC1532800.1"/>
    <property type="molecule type" value="Genomic_DNA"/>
</dbReference>
<accession>A0A135XLR4</accession>
<evidence type="ECO:0000313" key="6">
    <source>
        <dbReference type="EMBL" id="EMJ5252971.1"/>
    </source>
</evidence>
<dbReference type="PANTHER" id="PTHR12128:SF66">
    <property type="entry name" value="4-HYDROXY-2-OXOGLUTARATE ALDOLASE, MITOCHONDRIAL"/>
    <property type="match status" value="1"/>
</dbReference>
<gene>
    <name evidence="5" type="ORF">D9J61_12315</name>
    <name evidence="9" type="ORF">EPS76_22815</name>
    <name evidence="7" type="ORF">GRC73_18780</name>
    <name evidence="8" type="ORF">HIE29_002985</name>
    <name evidence="10" type="ORF">OGM49_03555</name>
    <name evidence="6" type="ORF">R8O40_001162</name>
</gene>
<dbReference type="SUPFAM" id="SSF51569">
    <property type="entry name" value="Aldolase"/>
    <property type="match status" value="1"/>
</dbReference>
<dbReference type="Proteomes" id="UP001180189">
    <property type="component" value="Chromosome"/>
</dbReference>
<dbReference type="GO" id="GO:0008840">
    <property type="term" value="F:4-hydroxy-tetrahydrodipicolinate synthase activity"/>
    <property type="evidence" value="ECO:0007669"/>
    <property type="project" value="TreeGrafter"/>
</dbReference>
<dbReference type="CDD" id="cd00408">
    <property type="entry name" value="DHDPS-like"/>
    <property type="match status" value="1"/>
</dbReference>
<dbReference type="Proteomes" id="UP000843571">
    <property type="component" value="Unassembled WGS sequence"/>
</dbReference>
<evidence type="ECO:0000313" key="12">
    <source>
        <dbReference type="Proteomes" id="UP000382540"/>
    </source>
</evidence>
<dbReference type="Proteomes" id="UP000288730">
    <property type="component" value="Unassembled WGS sequence"/>
</dbReference>
<dbReference type="PIRSF" id="PIRSF001365">
    <property type="entry name" value="DHDPS"/>
    <property type="match status" value="1"/>
</dbReference>
<reference evidence="6" key="6">
    <citation type="submission" date="2024-02" db="EMBL/GenBank/DDBJ databases">
        <authorList>
            <consortium name="Clinical and Environmental Microbiology Branch: Whole genome sequencing antimicrobial resistance pathogens in the healthcare setting"/>
        </authorList>
    </citation>
    <scope>NUCLEOTIDE SEQUENCE</scope>
    <source>
        <strain evidence="6">1924188</strain>
    </source>
</reference>
<organism evidence="8">
    <name type="scientific">Escherichia coli</name>
    <dbReference type="NCBI Taxonomy" id="562"/>
    <lineage>
        <taxon>Bacteria</taxon>
        <taxon>Pseudomonadati</taxon>
        <taxon>Pseudomonadota</taxon>
        <taxon>Gammaproteobacteria</taxon>
        <taxon>Enterobacterales</taxon>
        <taxon>Enterobacteriaceae</taxon>
        <taxon>Escherichia</taxon>
    </lineage>
</organism>
<dbReference type="AlphaFoldDB" id="A0A135XLR4"/>
<evidence type="ECO:0000313" key="8">
    <source>
        <dbReference type="EMBL" id="HAH7769530.1"/>
    </source>
</evidence>
<evidence type="ECO:0000313" key="9">
    <source>
        <dbReference type="EMBL" id="RXD09992.1"/>
    </source>
</evidence>
<evidence type="ECO:0000313" key="10">
    <source>
        <dbReference type="EMBL" id="WLM96619.1"/>
    </source>
</evidence>
<evidence type="ECO:0000313" key="11">
    <source>
        <dbReference type="Proteomes" id="UP000288730"/>
    </source>
</evidence>
<evidence type="ECO:0000256" key="1">
    <source>
        <dbReference type="ARBA" id="ARBA00007592"/>
    </source>
</evidence>
<dbReference type="PANTHER" id="PTHR12128">
    <property type="entry name" value="DIHYDRODIPICOLINATE SYNTHASE"/>
    <property type="match status" value="1"/>
</dbReference>
<evidence type="ECO:0000256" key="4">
    <source>
        <dbReference type="PIRSR" id="PIRSR001365-1"/>
    </source>
</evidence>
<dbReference type="InterPro" id="IPR002220">
    <property type="entry name" value="DapA-like"/>
</dbReference>
<evidence type="ECO:0000313" key="5">
    <source>
        <dbReference type="EMBL" id="EAC1532800.1"/>
    </source>
</evidence>
<evidence type="ECO:0000256" key="3">
    <source>
        <dbReference type="PIRNR" id="PIRNR001365"/>
    </source>
</evidence>
<name>A0A135XLR4_ECOLX</name>
<reference evidence="9 11" key="3">
    <citation type="submission" date="2019-01" db="EMBL/GenBank/DDBJ databases">
        <title>Genomic analysis of febrile catheter-associated UTI E. coli isolates.</title>
        <authorList>
            <person name="Potter R."/>
            <person name="Zou Z."/>
            <person name="Henderson J."/>
            <person name="Dantas G."/>
        </authorList>
    </citation>
    <scope>NUCLEOTIDE SEQUENCE [LARGE SCALE GENOMIC DNA]</scope>
    <source>
        <strain evidence="9 11">29_CAASB</strain>
    </source>
</reference>
<dbReference type="EMBL" id="CP107128">
    <property type="protein sequence ID" value="WLM96619.1"/>
    <property type="molecule type" value="Genomic_DNA"/>
</dbReference>
<dbReference type="RefSeq" id="WP_000848327.1">
    <property type="nucleotide sequence ID" value="NZ_AP018784.2"/>
</dbReference>
<evidence type="ECO:0000313" key="7">
    <source>
        <dbReference type="EMBL" id="HAH4526028.1"/>
    </source>
</evidence>
<reference evidence="5 12" key="2">
    <citation type="submission" date="2018-10" db="EMBL/GenBank/DDBJ databases">
        <authorList>
            <consortium name="NARMS: The National Antimicrobial Resistance Monitoring System"/>
        </authorList>
    </citation>
    <scope>NUCLEOTIDE SEQUENCE [LARGE SCALE GENOMIC DNA]</scope>
    <source>
        <strain evidence="5 12">CVM N17EC1330</strain>
    </source>
</reference>
<dbReference type="EMBL" id="SCJN01000272">
    <property type="protein sequence ID" value="RXD09992.1"/>
    <property type="molecule type" value="Genomic_DNA"/>
</dbReference>
<comment type="similarity">
    <text evidence="1 3">Belongs to the DapA family.</text>
</comment>